<keyword evidence="3" id="KW-1185">Reference proteome</keyword>
<gene>
    <name evidence="2" type="ORF">ACFSX5_09635</name>
</gene>
<dbReference type="EMBL" id="JBHUNP010000001">
    <property type="protein sequence ID" value="MFD2648051.1"/>
    <property type="molecule type" value="Genomic_DNA"/>
</dbReference>
<sequence length="246" mass="27376">MNLFFKPRPAIPDVTHIDIDGARVAITVKVSARARSYRLSLPPGRPPLLTLPAHGRWREAEAFLERQRHWLAARIKRTPQAAPFADGGTVPLRGVPHRIVATGQVRGRVQVGEADDATILVPGAPEHQARRLTDWLREQALHDLQRRTAFHAARLGVSVKVVRLRDQRSRWGSCSSTGTITYNWRLILAPPFVLDYVAAHEVAHMVEMNHSPAFWATVKRTLPEYEKGRAWLKAHGATLMAAGGGS</sequence>
<dbReference type="PANTHER" id="PTHR30399">
    <property type="entry name" value="UNCHARACTERIZED PROTEIN YGJP"/>
    <property type="match status" value="1"/>
</dbReference>
<dbReference type="RefSeq" id="WP_386833120.1">
    <property type="nucleotide sequence ID" value="NZ_JBHUNP010000001.1"/>
</dbReference>
<organism evidence="2 3">
    <name type="scientific">Devosia albogilva</name>
    <dbReference type="NCBI Taxonomy" id="429726"/>
    <lineage>
        <taxon>Bacteria</taxon>
        <taxon>Pseudomonadati</taxon>
        <taxon>Pseudomonadota</taxon>
        <taxon>Alphaproteobacteria</taxon>
        <taxon>Hyphomicrobiales</taxon>
        <taxon>Devosiaceae</taxon>
        <taxon>Devosia</taxon>
    </lineage>
</organism>
<dbReference type="Proteomes" id="UP001597521">
    <property type="component" value="Unassembled WGS sequence"/>
</dbReference>
<evidence type="ECO:0000259" key="1">
    <source>
        <dbReference type="Pfam" id="PF01863"/>
    </source>
</evidence>
<reference evidence="3" key="1">
    <citation type="journal article" date="2019" name="Int. J. Syst. Evol. Microbiol.">
        <title>The Global Catalogue of Microorganisms (GCM) 10K type strain sequencing project: providing services to taxonomists for standard genome sequencing and annotation.</title>
        <authorList>
            <consortium name="The Broad Institute Genomics Platform"/>
            <consortium name="The Broad Institute Genome Sequencing Center for Infectious Disease"/>
            <person name="Wu L."/>
            <person name="Ma J."/>
        </authorList>
    </citation>
    <scope>NUCLEOTIDE SEQUENCE [LARGE SCALE GENOMIC DNA]</scope>
    <source>
        <strain evidence="3">CCM 7427</strain>
    </source>
</reference>
<evidence type="ECO:0000313" key="2">
    <source>
        <dbReference type="EMBL" id="MFD2648051.1"/>
    </source>
</evidence>
<proteinExistence type="predicted"/>
<feature type="domain" description="YgjP-like metallopeptidase" evidence="1">
    <location>
        <begin position="36"/>
        <end position="235"/>
    </location>
</feature>
<dbReference type="CDD" id="cd07344">
    <property type="entry name" value="M48_yhfN_like"/>
    <property type="match status" value="1"/>
</dbReference>
<dbReference type="PANTHER" id="PTHR30399:SF1">
    <property type="entry name" value="UTP PYROPHOSPHATASE"/>
    <property type="match status" value="1"/>
</dbReference>
<evidence type="ECO:0000313" key="3">
    <source>
        <dbReference type="Proteomes" id="UP001597521"/>
    </source>
</evidence>
<comment type="caution">
    <text evidence="2">The sequence shown here is derived from an EMBL/GenBank/DDBJ whole genome shotgun (WGS) entry which is preliminary data.</text>
</comment>
<dbReference type="InterPro" id="IPR053136">
    <property type="entry name" value="UTP_pyrophosphatase-like"/>
</dbReference>
<dbReference type="InterPro" id="IPR002725">
    <property type="entry name" value="YgjP-like_metallopeptidase"/>
</dbReference>
<accession>A0ABW5QKM2</accession>
<dbReference type="Gene3D" id="3.30.2010.10">
    <property type="entry name" value="Metalloproteases ('zincins'), catalytic domain"/>
    <property type="match status" value="1"/>
</dbReference>
<name>A0ABW5QKM2_9HYPH</name>
<protein>
    <submittedName>
        <fullName evidence="2">M48 family metallopeptidase</fullName>
    </submittedName>
</protein>
<dbReference type="Pfam" id="PF01863">
    <property type="entry name" value="YgjP-like"/>
    <property type="match status" value="1"/>
</dbReference>